<organism evidence="1 2">
    <name type="scientific">Roseovarius atlanticus</name>
    <dbReference type="NCBI Taxonomy" id="1641875"/>
    <lineage>
        <taxon>Bacteria</taxon>
        <taxon>Pseudomonadati</taxon>
        <taxon>Pseudomonadota</taxon>
        <taxon>Alphaproteobacteria</taxon>
        <taxon>Rhodobacterales</taxon>
        <taxon>Roseobacteraceae</taxon>
        <taxon>Roseovarius</taxon>
    </lineage>
</organism>
<evidence type="ECO:0008006" key="3">
    <source>
        <dbReference type="Google" id="ProtNLM"/>
    </source>
</evidence>
<keyword evidence="2" id="KW-1185">Reference proteome</keyword>
<protein>
    <recommendedName>
        <fullName evidence="3">Sulfotransferase domain-containing protein</fullName>
    </recommendedName>
</protein>
<evidence type="ECO:0000313" key="1">
    <source>
        <dbReference type="EMBL" id="KRS12884.1"/>
    </source>
</evidence>
<evidence type="ECO:0000313" key="2">
    <source>
        <dbReference type="Proteomes" id="UP000051295"/>
    </source>
</evidence>
<name>A0A0T5NVF1_9RHOB</name>
<dbReference type="Proteomes" id="UP000051295">
    <property type="component" value="Unassembled WGS sequence"/>
</dbReference>
<comment type="caution">
    <text evidence="1">The sequence shown here is derived from an EMBL/GenBank/DDBJ whole genome shotgun (WGS) entry which is preliminary data.</text>
</comment>
<dbReference type="PATRIC" id="fig|1641875.4.peg.4416"/>
<gene>
    <name evidence="1" type="ORF">XM53_10000</name>
</gene>
<dbReference type="AlphaFoldDB" id="A0A0T5NVF1"/>
<accession>A0A0T5NVF1</accession>
<sequence>MQQNLSANLNQLRAQGVFYVNAETPKFLRRQVRMIRRRHRPGSTPHDIGDFKAINAAITQAATKAGAQTVLISDEHRLGPSMTHSLMWNQSHPSFYPQAATNLQQAQAGLPLEDTRLLLYTRNAESYLLSLYSDAIRQNQVAMTLEQFCRSVNFNSINFPALEQELAGLHPDLQVKSRQFERIKLGPETYLRSFLRDIGLDPAPFTLHPAQPQPQLDAMQVEALLHIMSGSQSKRTDMVARLRENVLRGAPNPLAPLVLPQWVTDSMRVTDEGRTSDAGHTHAA</sequence>
<dbReference type="EMBL" id="LAXJ01000008">
    <property type="protein sequence ID" value="KRS12884.1"/>
    <property type="molecule type" value="Genomic_DNA"/>
</dbReference>
<proteinExistence type="predicted"/>
<reference evidence="1 2" key="1">
    <citation type="submission" date="2015-04" db="EMBL/GenBank/DDBJ databases">
        <title>The draft genome sequence of Roseovarius sp.R12b.</title>
        <authorList>
            <person name="Li G."/>
            <person name="Lai Q."/>
            <person name="Shao Z."/>
            <person name="Yan P."/>
        </authorList>
    </citation>
    <scope>NUCLEOTIDE SEQUENCE [LARGE SCALE GENOMIC DNA]</scope>
    <source>
        <strain evidence="1 2">R12B</strain>
    </source>
</reference>